<gene>
    <name evidence="1" type="ORF">FB559_8030</name>
</gene>
<evidence type="ECO:0000313" key="1">
    <source>
        <dbReference type="EMBL" id="TQL90717.1"/>
    </source>
</evidence>
<dbReference type="RefSeq" id="WP_141962710.1">
    <property type="nucleotide sequence ID" value="NZ_VFOZ01000002.1"/>
</dbReference>
<protein>
    <submittedName>
        <fullName evidence="1">Uncharacterized protein DUF2716</fullName>
    </submittedName>
</protein>
<sequence>MSGRAGVLLTAYDAQLRGRVPGYPPAGAVVERDGPLVRTHYGTHGTVDLDAGPVPADAGLIRRQQAVFAERGEPVEWRVHSHDQGAELGERLREAGFAAGWERAVLVAEIDGLPGPGALPDGRGVRELLRGEHDLHERIRRIAAATEPHRTSLTEMEADGDLGWNSEQILMLESGAGLLGAAWAQRVDGTEFISIGGMTGPHAEFVPALTDWARLLRRRSDVREFVAEADGALRHTLLRSGFYEITQVTTYHWSPPGPVAPDRPVKRLIFDSEHDALWDRFNARFAFEPGIETYPGITEPPASVTWHLAAIDRTDGPAAARLEAIIERGLRACARPGELLYWLDRNHVGARFDPQRVGGPDRPPWPGAAYPDGDYLIHLTDDLRLGTFGHPRENSLCVFGDELLPHVEEDLNALLGAPMRRGGRTRGDLQA</sequence>
<dbReference type="AlphaFoldDB" id="A0A543C0V5"/>
<proteinExistence type="predicted"/>
<dbReference type="Proteomes" id="UP000316096">
    <property type="component" value="Unassembled WGS sequence"/>
</dbReference>
<dbReference type="EMBL" id="VFOZ01000002">
    <property type="protein sequence ID" value="TQL90717.1"/>
    <property type="molecule type" value="Genomic_DNA"/>
</dbReference>
<evidence type="ECO:0000313" key="2">
    <source>
        <dbReference type="Proteomes" id="UP000316096"/>
    </source>
</evidence>
<keyword evidence="2" id="KW-1185">Reference proteome</keyword>
<reference evidence="1 2" key="1">
    <citation type="submission" date="2019-06" db="EMBL/GenBank/DDBJ databases">
        <title>Sequencing the genomes of 1000 actinobacteria strains.</title>
        <authorList>
            <person name="Klenk H.-P."/>
        </authorList>
    </citation>
    <scope>NUCLEOTIDE SEQUENCE [LARGE SCALE GENOMIC DNA]</scope>
    <source>
        <strain evidence="1 2">DSM 102200</strain>
    </source>
</reference>
<dbReference type="OrthoDB" id="80999at2"/>
<name>A0A543C0V5_9ACTN</name>
<accession>A0A543C0V5</accession>
<organism evidence="1 2">
    <name type="scientific">Actinoallomurus bryophytorum</name>
    <dbReference type="NCBI Taxonomy" id="1490222"/>
    <lineage>
        <taxon>Bacteria</taxon>
        <taxon>Bacillati</taxon>
        <taxon>Actinomycetota</taxon>
        <taxon>Actinomycetes</taxon>
        <taxon>Streptosporangiales</taxon>
        <taxon>Thermomonosporaceae</taxon>
        <taxon>Actinoallomurus</taxon>
    </lineage>
</organism>
<dbReference type="InterPro" id="IPR020323">
    <property type="entry name" value="DUF2716"/>
</dbReference>
<dbReference type="Pfam" id="PF10898">
    <property type="entry name" value="DUF2716"/>
    <property type="match status" value="1"/>
</dbReference>
<comment type="caution">
    <text evidence="1">The sequence shown here is derived from an EMBL/GenBank/DDBJ whole genome shotgun (WGS) entry which is preliminary data.</text>
</comment>